<dbReference type="SUPFAM" id="SSF52058">
    <property type="entry name" value="L domain-like"/>
    <property type="match status" value="1"/>
</dbReference>
<sequence>MMGLVNLTRLAIFCLLCLLYQFLLQSAYAQEGFLSLCCCSTSIYTDPKTNITWIPDAGIIRNKGKCENITAASVKDNSYDTARIFGTSSTGTKWCYNLTTIKGENYLIRGTFNHSIGTDTVFDVSISAAIIGQVKSLSADSSEVEGVFKATDNCTNFCLVRRHGNPYLSKLELRPLHDLVYFNNHSSTVLKLVSRVDVGNTIEAIRYPLDRSDRIWKNSEIQSKTDNSISNTSSLVHGANTAVPLQVLQTASIDPERLDFLLNNLGKRDSNYLIHLYFLELNGSVKTGERVFDVLINGKKQFDKFDILGNDAATNYRELVFSVSANEALNMSMVKSPEASLGPICNAHEIFQVFSLVQGTHQADLDKAVELRNELASRNPKNGALASWSGDPCLPLQWEGLQCEPISDKSFIVISIDVSSKGLKGSIPTVVTELTHLKYLNLSFNHFTGSIPSFPVTALLMSMDVSHNELTGPIPESLASFPHLTKLYFGCNTNFASNQLPSSLANLPNLTTDSGICGGQGSSRLYSNVFIGSVAGGSVLFTVALGVFFACFCRWKVFRREVNREHPKNTPYLENAVFSLPSMDDLCFKSICTQNFTLQCLEIATRKYDTLIGEGGFGSVYRGTLPDGQEVAVKVGSATSTQGTREFENELNLLSLFDMKTWFPFSDLVVRMISKFLSILSCPTVLYKIVYTEKHQKGKF</sequence>
<reference evidence="11 12" key="1">
    <citation type="submission" date="2024-01" db="EMBL/GenBank/DDBJ databases">
        <title>Genome assemblies of Stephania.</title>
        <authorList>
            <person name="Yang L."/>
        </authorList>
    </citation>
    <scope>NUCLEOTIDE SEQUENCE [LARGE SCALE GENOMIC DNA]</scope>
    <source>
        <strain evidence="11">QJT</strain>
        <tissue evidence="11">Leaf</tissue>
    </source>
</reference>
<gene>
    <name evidence="11" type="ORF">Sjap_018846</name>
</gene>
<name>A0AAP0NNN0_9MAGN</name>
<dbReference type="Gene3D" id="2.60.120.430">
    <property type="entry name" value="Galactose-binding lectin"/>
    <property type="match status" value="1"/>
</dbReference>
<keyword evidence="7" id="KW-0067">ATP-binding</keyword>
<keyword evidence="3 8" id="KW-0812">Transmembrane</keyword>
<dbReference type="PANTHER" id="PTHR45631">
    <property type="entry name" value="OS07G0107800 PROTEIN-RELATED"/>
    <property type="match status" value="1"/>
</dbReference>
<keyword evidence="2" id="KW-0433">Leucine-rich repeat</keyword>
<evidence type="ECO:0000313" key="11">
    <source>
        <dbReference type="EMBL" id="KAK9110786.1"/>
    </source>
</evidence>
<keyword evidence="6 8" id="KW-0472">Membrane</keyword>
<dbReference type="PROSITE" id="PS50011">
    <property type="entry name" value="PROTEIN_KINASE_DOM"/>
    <property type="match status" value="1"/>
</dbReference>
<evidence type="ECO:0000259" key="10">
    <source>
        <dbReference type="PROSITE" id="PS50011"/>
    </source>
</evidence>
<dbReference type="Pfam" id="PF12819">
    <property type="entry name" value="Malectin_like"/>
    <property type="match status" value="1"/>
</dbReference>
<feature type="binding site" evidence="7">
    <location>
        <position position="634"/>
    </location>
    <ligand>
        <name>ATP</name>
        <dbReference type="ChEBI" id="CHEBI:30616"/>
    </ligand>
</feature>
<evidence type="ECO:0000313" key="12">
    <source>
        <dbReference type="Proteomes" id="UP001417504"/>
    </source>
</evidence>
<accession>A0AAP0NNN0</accession>
<evidence type="ECO:0000256" key="2">
    <source>
        <dbReference type="ARBA" id="ARBA00022614"/>
    </source>
</evidence>
<keyword evidence="4" id="KW-0677">Repeat</keyword>
<keyword evidence="7" id="KW-0547">Nucleotide-binding</keyword>
<evidence type="ECO:0000256" key="8">
    <source>
        <dbReference type="SAM" id="Phobius"/>
    </source>
</evidence>
<keyword evidence="12" id="KW-1185">Reference proteome</keyword>
<evidence type="ECO:0000256" key="5">
    <source>
        <dbReference type="ARBA" id="ARBA00022989"/>
    </source>
</evidence>
<feature type="chain" id="PRO_5042995594" description="Protein kinase domain-containing protein" evidence="9">
    <location>
        <begin position="30"/>
        <end position="700"/>
    </location>
</feature>
<evidence type="ECO:0000256" key="6">
    <source>
        <dbReference type="ARBA" id="ARBA00023136"/>
    </source>
</evidence>
<dbReference type="GO" id="GO:0004672">
    <property type="term" value="F:protein kinase activity"/>
    <property type="evidence" value="ECO:0007669"/>
    <property type="project" value="InterPro"/>
</dbReference>
<protein>
    <recommendedName>
        <fullName evidence="10">Protein kinase domain-containing protein</fullName>
    </recommendedName>
</protein>
<organism evidence="11 12">
    <name type="scientific">Stephania japonica</name>
    <dbReference type="NCBI Taxonomy" id="461633"/>
    <lineage>
        <taxon>Eukaryota</taxon>
        <taxon>Viridiplantae</taxon>
        <taxon>Streptophyta</taxon>
        <taxon>Embryophyta</taxon>
        <taxon>Tracheophyta</taxon>
        <taxon>Spermatophyta</taxon>
        <taxon>Magnoliopsida</taxon>
        <taxon>Ranunculales</taxon>
        <taxon>Menispermaceae</taxon>
        <taxon>Menispermoideae</taxon>
        <taxon>Cissampelideae</taxon>
        <taxon>Stephania</taxon>
    </lineage>
</organism>
<dbReference type="GO" id="GO:0005524">
    <property type="term" value="F:ATP binding"/>
    <property type="evidence" value="ECO:0007669"/>
    <property type="project" value="UniProtKB-UniRule"/>
</dbReference>
<dbReference type="SUPFAM" id="SSF56112">
    <property type="entry name" value="Protein kinase-like (PK-like)"/>
    <property type="match status" value="1"/>
</dbReference>
<dbReference type="InterPro" id="IPR001611">
    <property type="entry name" value="Leu-rich_rpt"/>
</dbReference>
<dbReference type="Pfam" id="PF00560">
    <property type="entry name" value="LRR_1"/>
    <property type="match status" value="2"/>
</dbReference>
<dbReference type="InterPro" id="IPR000719">
    <property type="entry name" value="Prot_kinase_dom"/>
</dbReference>
<feature type="transmembrane region" description="Helical" evidence="8">
    <location>
        <begin position="529"/>
        <end position="552"/>
    </location>
</feature>
<dbReference type="PANTHER" id="PTHR45631:SF27">
    <property type="entry name" value="PROTEIN KINASE DOMAIN-CONTAINING PROTEIN"/>
    <property type="match status" value="1"/>
</dbReference>
<dbReference type="Proteomes" id="UP001417504">
    <property type="component" value="Unassembled WGS sequence"/>
</dbReference>
<dbReference type="InterPro" id="IPR011009">
    <property type="entry name" value="Kinase-like_dom_sf"/>
</dbReference>
<dbReference type="Gene3D" id="3.80.10.10">
    <property type="entry name" value="Ribonuclease Inhibitor"/>
    <property type="match status" value="1"/>
</dbReference>
<proteinExistence type="predicted"/>
<keyword evidence="9" id="KW-0732">Signal</keyword>
<evidence type="ECO:0000256" key="3">
    <source>
        <dbReference type="ARBA" id="ARBA00022692"/>
    </source>
</evidence>
<feature type="signal peptide" evidence="9">
    <location>
        <begin position="1"/>
        <end position="29"/>
    </location>
</feature>
<dbReference type="InterPro" id="IPR017441">
    <property type="entry name" value="Protein_kinase_ATP_BS"/>
</dbReference>
<evidence type="ECO:0000256" key="9">
    <source>
        <dbReference type="SAM" id="SignalP"/>
    </source>
</evidence>
<dbReference type="InterPro" id="IPR024788">
    <property type="entry name" value="Malectin-like_Carb-bd_dom"/>
</dbReference>
<evidence type="ECO:0000256" key="7">
    <source>
        <dbReference type="PROSITE-ProRule" id="PRU10141"/>
    </source>
</evidence>
<dbReference type="EMBL" id="JBBNAE010000007">
    <property type="protein sequence ID" value="KAK9110786.1"/>
    <property type="molecule type" value="Genomic_DNA"/>
</dbReference>
<evidence type="ECO:0000256" key="4">
    <source>
        <dbReference type="ARBA" id="ARBA00022737"/>
    </source>
</evidence>
<keyword evidence="5 8" id="KW-1133">Transmembrane helix</keyword>
<comment type="caution">
    <text evidence="11">The sequence shown here is derived from an EMBL/GenBank/DDBJ whole genome shotgun (WGS) entry which is preliminary data.</text>
</comment>
<comment type="subcellular location">
    <subcellularLocation>
        <location evidence="1">Membrane</location>
        <topology evidence="1">Single-pass membrane protein</topology>
    </subcellularLocation>
</comment>
<dbReference type="PROSITE" id="PS00107">
    <property type="entry name" value="PROTEIN_KINASE_ATP"/>
    <property type="match status" value="1"/>
</dbReference>
<dbReference type="InterPro" id="IPR032675">
    <property type="entry name" value="LRR_dom_sf"/>
</dbReference>
<feature type="domain" description="Protein kinase" evidence="10">
    <location>
        <begin position="606"/>
        <end position="700"/>
    </location>
</feature>
<dbReference type="GO" id="GO:0016020">
    <property type="term" value="C:membrane"/>
    <property type="evidence" value="ECO:0007669"/>
    <property type="project" value="UniProtKB-SubCell"/>
</dbReference>
<dbReference type="Gene3D" id="3.30.200.20">
    <property type="entry name" value="Phosphorylase Kinase, domain 1"/>
    <property type="match status" value="1"/>
</dbReference>
<evidence type="ECO:0000256" key="1">
    <source>
        <dbReference type="ARBA" id="ARBA00004167"/>
    </source>
</evidence>
<dbReference type="AlphaFoldDB" id="A0AAP0NNN0"/>